<dbReference type="AlphaFoldDB" id="A0A4U0N6P1"/>
<dbReference type="OrthoDB" id="1191296at2"/>
<protein>
    <recommendedName>
        <fullName evidence="4">RHS repeat-associated core domain-containing protein</fullName>
    </recommendedName>
</protein>
<name>A0A4U0N6P1_9SPHI</name>
<sequence>MSTGELIFDTEGGAPTLRVFYYDQRGHLVQTASQNHLGGSDYETSVYNFAGELLSSKREHSVTSLGSQAEILTSYGRDHVGRLTHVRKKVDGQPEVIQSELRYNEIGQVKQKLLHSQNNGANYATSIDYSYNERGWGKRITSPYFTEELKYGDPSGGGQAQFNGNISERYWGHGATVSSNFRYVYDLLNRLVDGLSTTSQMREEISYDKMGNIMTLRRDNGSQISYMYTGNRLDALSGGISGTYLYNANGSAIKDRRDRHLGYNHLDLLQTVSIGDTAITYTYDAKGTKLRKSITMPGNLVQRDYIWGIEYNKSGSSLLTVERIMTEEGYLQNINGVYVYHYNILDYQGNVRSTLQIASGAAVVIQKDDYYPLGKRSPILISGVNSYLYSSKEIQEELGGQYDYGARFYDAEIGRWYVLDMLADHALQIDKSPYSFAWGNSIRYVDPDGLCPECELYRPHAGEGDSYISQGGATYFYSNGQWTRNGGMLQEVFIGKNKDETGAGASHFISHGRIAQVQAALDIIGMTDIPILSQLAELTGAGISISQGDYVSAGLSIGAMVPLLGKPFEAMKLARRVEQLAKVGKLKVAGQQLRRYERNLKHGTKNSGRANKAPTNPERSLANSLELPGNTTRRVGADKSTGEFNVFDEHTSGVFHGHSRTWGELSQDMKNMLIKSGVVNTKGKILK</sequence>
<dbReference type="NCBIfam" id="TIGR03696">
    <property type="entry name" value="Rhs_assc_core"/>
    <property type="match status" value="1"/>
</dbReference>
<dbReference type="Gene3D" id="2.180.10.10">
    <property type="entry name" value="RHS repeat-associated core"/>
    <property type="match status" value="1"/>
</dbReference>
<dbReference type="CDD" id="cd20745">
    <property type="entry name" value="FIX_RhsA_AHH_HNH-like"/>
    <property type="match status" value="1"/>
</dbReference>
<dbReference type="InterPro" id="IPR050708">
    <property type="entry name" value="T6SS_VgrG/RHS"/>
</dbReference>
<dbReference type="CDD" id="cd20695">
    <property type="entry name" value="CdiA-CT_5T87E_Ct"/>
    <property type="match status" value="1"/>
</dbReference>
<evidence type="ECO:0008006" key="4">
    <source>
        <dbReference type="Google" id="ProtNLM"/>
    </source>
</evidence>
<dbReference type="EMBL" id="SUME01000018">
    <property type="protein sequence ID" value="TJZ49425.1"/>
    <property type="molecule type" value="Genomic_DNA"/>
</dbReference>
<evidence type="ECO:0000256" key="1">
    <source>
        <dbReference type="SAM" id="MobiDB-lite"/>
    </source>
</evidence>
<feature type="region of interest" description="Disordered" evidence="1">
    <location>
        <begin position="597"/>
        <end position="636"/>
    </location>
</feature>
<keyword evidence="3" id="KW-1185">Reference proteome</keyword>
<organism evidence="2 3">
    <name type="scientific">Sphingobacterium olei</name>
    <dbReference type="NCBI Taxonomy" id="2571155"/>
    <lineage>
        <taxon>Bacteria</taxon>
        <taxon>Pseudomonadati</taxon>
        <taxon>Bacteroidota</taxon>
        <taxon>Sphingobacteriia</taxon>
        <taxon>Sphingobacteriales</taxon>
        <taxon>Sphingobacteriaceae</taxon>
        <taxon>Sphingobacterium</taxon>
    </lineage>
</organism>
<dbReference type="InterPro" id="IPR022385">
    <property type="entry name" value="Rhs_assc_core"/>
</dbReference>
<gene>
    <name evidence="2" type="ORF">FAZ15_22270</name>
</gene>
<feature type="compositionally biased region" description="Polar residues" evidence="1">
    <location>
        <begin position="605"/>
        <end position="633"/>
    </location>
</feature>
<dbReference type="PANTHER" id="PTHR32305:SF15">
    <property type="entry name" value="PROTEIN RHSA-RELATED"/>
    <property type="match status" value="1"/>
</dbReference>
<dbReference type="Proteomes" id="UP000306808">
    <property type="component" value="Unassembled WGS sequence"/>
</dbReference>
<accession>A0A4U0N6P1</accession>
<evidence type="ECO:0000313" key="2">
    <source>
        <dbReference type="EMBL" id="TJZ49425.1"/>
    </source>
</evidence>
<proteinExistence type="predicted"/>
<dbReference type="PANTHER" id="PTHR32305">
    <property type="match status" value="1"/>
</dbReference>
<dbReference type="RefSeq" id="WP_136903576.1">
    <property type="nucleotide sequence ID" value="NZ_SUME01000018.1"/>
</dbReference>
<comment type="caution">
    <text evidence="2">The sequence shown here is derived from an EMBL/GenBank/DDBJ whole genome shotgun (WGS) entry which is preliminary data.</text>
</comment>
<reference evidence="2 3" key="1">
    <citation type="submission" date="2019-04" db="EMBL/GenBank/DDBJ databases">
        <title>Sphingobacterium olei sp. nov., isolated from oil-contaminated soil.</title>
        <authorList>
            <person name="Liu B."/>
        </authorList>
    </citation>
    <scope>NUCLEOTIDE SEQUENCE [LARGE SCALE GENOMIC DNA]</scope>
    <source>
        <strain evidence="2 3">HAL-9</strain>
    </source>
</reference>
<evidence type="ECO:0000313" key="3">
    <source>
        <dbReference type="Proteomes" id="UP000306808"/>
    </source>
</evidence>